<accession>A0ABY5ENV1</accession>
<feature type="region of interest" description="Disordered" evidence="1">
    <location>
        <begin position="27"/>
        <end position="76"/>
    </location>
</feature>
<evidence type="ECO:0000256" key="1">
    <source>
        <dbReference type="SAM" id="MobiDB-lite"/>
    </source>
</evidence>
<feature type="compositionally biased region" description="Pro residues" evidence="1">
    <location>
        <begin position="45"/>
        <end position="71"/>
    </location>
</feature>
<feature type="compositionally biased region" description="Low complexity" evidence="1">
    <location>
        <begin position="31"/>
        <end position="44"/>
    </location>
</feature>
<sequence length="276" mass="30002">MGSLIVVGGIWLIWVLVSKWRLSVKKDNQRRSSVAPVRTSTVTPAPRPVRPAPPPPPPPPQPQPQPQPKPPSNEVFRPAARSVNKPAISFKDASAAPAAGTKSIATDLSGLHDAFTGALLNQKLGLYQCQACKVYYHTESFQLLKEVNNAQCVSCPSINIISVVFGAPSKGRDYTPDVVTLGNYHQYVGSVVTFEGLVHKVRESSRGNDYAVMFEDKSWVKSFKLVFFRGAVKKIGGSQILGLSGKRVKVRGLIIEHPDFGFEIVVSEKAMILSVG</sequence>
<proteinExistence type="predicted"/>
<keyword evidence="3" id="KW-1185">Reference proteome</keyword>
<dbReference type="Proteomes" id="UP001059607">
    <property type="component" value="Chromosome"/>
</dbReference>
<gene>
    <name evidence="2" type="ORF">NK667_13890</name>
</gene>
<organism evidence="2 3">
    <name type="scientific">Pseudomonas nunensis</name>
    <dbReference type="NCBI Taxonomy" id="2961896"/>
    <lineage>
        <taxon>Bacteria</taxon>
        <taxon>Pseudomonadati</taxon>
        <taxon>Pseudomonadota</taxon>
        <taxon>Gammaproteobacteria</taxon>
        <taxon>Pseudomonadales</taxon>
        <taxon>Pseudomonadaceae</taxon>
        <taxon>Pseudomonas</taxon>
    </lineage>
</organism>
<evidence type="ECO:0000313" key="2">
    <source>
        <dbReference type="EMBL" id="UTO17391.1"/>
    </source>
</evidence>
<evidence type="ECO:0000313" key="3">
    <source>
        <dbReference type="Proteomes" id="UP001059607"/>
    </source>
</evidence>
<dbReference type="RefSeq" id="WP_152980954.1">
    <property type="nucleotide sequence ID" value="NZ_CP101125.1"/>
</dbReference>
<protein>
    <submittedName>
        <fullName evidence="2">Uncharacterized protein</fullName>
    </submittedName>
</protein>
<dbReference type="EMBL" id="CP101125">
    <property type="protein sequence ID" value="UTO17391.1"/>
    <property type="molecule type" value="Genomic_DNA"/>
</dbReference>
<name>A0ABY5ENV1_9PSED</name>
<reference evidence="2" key="1">
    <citation type="submission" date="2022-07" db="EMBL/GenBank/DDBJ databases">
        <title>Pseudomonas nunamit sp. nov. an antifungal species isolated from Greenland.</title>
        <authorList>
            <person name="Ntana F."/>
            <person name="Hennessy R.C."/>
            <person name="Zervas A."/>
            <person name="Stougaard P."/>
        </authorList>
    </citation>
    <scope>NUCLEOTIDE SEQUENCE</scope>
    <source>
        <strain evidence="2">In5</strain>
    </source>
</reference>